<organism evidence="3 4">
    <name type="scientific">Rotaria magnacalcarata</name>
    <dbReference type="NCBI Taxonomy" id="392030"/>
    <lineage>
        <taxon>Eukaryota</taxon>
        <taxon>Metazoa</taxon>
        <taxon>Spiralia</taxon>
        <taxon>Gnathifera</taxon>
        <taxon>Rotifera</taxon>
        <taxon>Eurotatoria</taxon>
        <taxon>Bdelloidea</taxon>
        <taxon>Philodinida</taxon>
        <taxon>Philodinidae</taxon>
        <taxon>Rotaria</taxon>
    </lineage>
</organism>
<reference evidence="3" key="1">
    <citation type="submission" date="2021-02" db="EMBL/GenBank/DDBJ databases">
        <authorList>
            <person name="Nowell W R."/>
        </authorList>
    </citation>
    <scope>NUCLEOTIDE SEQUENCE</scope>
</reference>
<feature type="non-terminal residue" evidence="3">
    <location>
        <position position="80"/>
    </location>
</feature>
<keyword evidence="2" id="KW-0472">Membrane</keyword>
<keyword evidence="2" id="KW-0812">Transmembrane</keyword>
<keyword evidence="2" id="KW-1133">Transmembrane helix</keyword>
<comment type="caution">
    <text evidence="3">The sequence shown here is derived from an EMBL/GenBank/DDBJ whole genome shotgun (WGS) entry which is preliminary data.</text>
</comment>
<evidence type="ECO:0000313" key="3">
    <source>
        <dbReference type="EMBL" id="CAF4011537.1"/>
    </source>
</evidence>
<evidence type="ECO:0000313" key="4">
    <source>
        <dbReference type="Proteomes" id="UP000681720"/>
    </source>
</evidence>
<feature type="compositionally biased region" description="Low complexity" evidence="1">
    <location>
        <begin position="1"/>
        <end position="26"/>
    </location>
</feature>
<sequence>SSTTTTAKTTTTTTNTTTTTTTTTTTGTGGEKGLGSAATAGLACGIIFSALIFTGEILFFKFIYSGGLGNTFGRSAAYAA</sequence>
<dbReference type="Proteomes" id="UP000681720">
    <property type="component" value="Unassembled WGS sequence"/>
</dbReference>
<feature type="transmembrane region" description="Helical" evidence="2">
    <location>
        <begin position="40"/>
        <end position="64"/>
    </location>
</feature>
<gene>
    <name evidence="3" type="ORF">GIL414_LOCUS12337</name>
</gene>
<evidence type="ECO:0000256" key="1">
    <source>
        <dbReference type="SAM" id="MobiDB-lite"/>
    </source>
</evidence>
<protein>
    <submittedName>
        <fullName evidence="3">Uncharacterized protein</fullName>
    </submittedName>
</protein>
<proteinExistence type="predicted"/>
<feature type="region of interest" description="Disordered" evidence="1">
    <location>
        <begin position="1"/>
        <end position="32"/>
    </location>
</feature>
<dbReference type="EMBL" id="CAJOBJ010004795">
    <property type="protein sequence ID" value="CAF4011537.1"/>
    <property type="molecule type" value="Genomic_DNA"/>
</dbReference>
<name>A0A8S2NNR2_9BILA</name>
<dbReference type="AlphaFoldDB" id="A0A8S2NNR2"/>
<accession>A0A8S2NNR2</accession>
<evidence type="ECO:0000256" key="2">
    <source>
        <dbReference type="SAM" id="Phobius"/>
    </source>
</evidence>